<dbReference type="PATRIC" id="fig|1195246.3.peg.1552"/>
<reference evidence="1 2" key="1">
    <citation type="journal article" date="2012" name="J. Bacteriol.">
        <title>Genome Sequence of Pectin-Degrading Alishewanella agri, Isolated from Landfill Soil.</title>
        <authorList>
            <person name="Kim J."/>
            <person name="Jung J."/>
            <person name="Sung J.S."/>
            <person name="Chun J."/>
            <person name="Park W."/>
        </authorList>
    </citation>
    <scope>NUCLEOTIDE SEQUENCE [LARGE SCALE GENOMIC DNA]</scope>
    <source>
        <strain evidence="1 2">BL06</strain>
    </source>
</reference>
<accession>I8UAX2</accession>
<dbReference type="AlphaFoldDB" id="I8UAX2"/>
<gene>
    <name evidence="1" type="ORF">AGRI_07905</name>
</gene>
<evidence type="ECO:0000313" key="1">
    <source>
        <dbReference type="EMBL" id="EIW89113.1"/>
    </source>
</evidence>
<sequence>MLGMFDFTLLLIYLLPLLGLLLGAVPAMLVWYGYKHGQPAWFAALWQQLWPVLRCRLSGFGVR</sequence>
<name>I8UAX2_9ALTE</name>
<dbReference type="RefSeq" id="WP_008984448.1">
    <property type="nucleotide sequence ID" value="NZ_AKKU01000014.1"/>
</dbReference>
<evidence type="ECO:0000313" key="2">
    <source>
        <dbReference type="Proteomes" id="UP000035062"/>
    </source>
</evidence>
<organism evidence="1 2">
    <name type="scientific">Alishewanella agri BL06</name>
    <dbReference type="NCBI Taxonomy" id="1195246"/>
    <lineage>
        <taxon>Bacteria</taxon>
        <taxon>Pseudomonadati</taxon>
        <taxon>Pseudomonadota</taxon>
        <taxon>Gammaproteobacteria</taxon>
        <taxon>Alteromonadales</taxon>
        <taxon>Alteromonadaceae</taxon>
        <taxon>Alishewanella</taxon>
    </lineage>
</organism>
<keyword evidence="2" id="KW-1185">Reference proteome</keyword>
<comment type="caution">
    <text evidence="1">The sequence shown here is derived from an EMBL/GenBank/DDBJ whole genome shotgun (WGS) entry which is preliminary data.</text>
</comment>
<dbReference type="Proteomes" id="UP000035062">
    <property type="component" value="Unassembled WGS sequence"/>
</dbReference>
<dbReference type="STRING" id="1195246.AGRI_07905"/>
<protein>
    <submittedName>
        <fullName evidence="1">Uncharacterized protein</fullName>
    </submittedName>
</protein>
<dbReference type="EMBL" id="AKKU01000014">
    <property type="protein sequence ID" value="EIW89113.1"/>
    <property type="molecule type" value="Genomic_DNA"/>
</dbReference>
<proteinExistence type="predicted"/>